<dbReference type="GO" id="GO:0003700">
    <property type="term" value="F:DNA-binding transcription factor activity"/>
    <property type="evidence" value="ECO:0007669"/>
    <property type="project" value="InterPro"/>
</dbReference>
<dbReference type="Proteomes" id="UP000321798">
    <property type="component" value="Unassembled WGS sequence"/>
</dbReference>
<dbReference type="Pfam" id="PF01047">
    <property type="entry name" value="MarR"/>
    <property type="match status" value="1"/>
</dbReference>
<feature type="compositionally biased region" description="Gly residues" evidence="4">
    <location>
        <begin position="206"/>
        <end position="231"/>
    </location>
</feature>
<dbReference type="PRINTS" id="PR00598">
    <property type="entry name" value="HTHMARR"/>
</dbReference>
<dbReference type="InterPro" id="IPR036390">
    <property type="entry name" value="WH_DNA-bd_sf"/>
</dbReference>
<proteinExistence type="predicted"/>
<evidence type="ECO:0000256" key="2">
    <source>
        <dbReference type="ARBA" id="ARBA00023125"/>
    </source>
</evidence>
<dbReference type="PROSITE" id="PS01117">
    <property type="entry name" value="HTH_MARR_1"/>
    <property type="match status" value="1"/>
</dbReference>
<keyword evidence="1" id="KW-0805">Transcription regulation</keyword>
<protein>
    <recommendedName>
        <fullName evidence="5">HTH marR-type domain-containing protein</fullName>
    </recommendedName>
</protein>
<dbReference type="Gene3D" id="1.10.10.10">
    <property type="entry name" value="Winged helix-like DNA-binding domain superfamily/Winged helix DNA-binding domain"/>
    <property type="match status" value="1"/>
</dbReference>
<dbReference type="RefSeq" id="WP_179561834.1">
    <property type="nucleotide sequence ID" value="NZ_BAABBJ010000015.1"/>
</dbReference>
<gene>
    <name evidence="6" type="ORF">CSO01_07810</name>
</gene>
<dbReference type="AlphaFoldDB" id="A0A512PA83"/>
<dbReference type="PANTHER" id="PTHR33164:SF43">
    <property type="entry name" value="HTH-TYPE TRANSCRIPTIONAL REPRESSOR YETL"/>
    <property type="match status" value="1"/>
</dbReference>
<feature type="region of interest" description="Disordered" evidence="4">
    <location>
        <begin position="181"/>
        <end position="296"/>
    </location>
</feature>
<evidence type="ECO:0000256" key="1">
    <source>
        <dbReference type="ARBA" id="ARBA00023015"/>
    </source>
</evidence>
<reference evidence="6 7" key="1">
    <citation type="submission" date="2019-07" db="EMBL/GenBank/DDBJ databases">
        <title>Whole genome shotgun sequence of Cellulomonas soli NBRC 109434.</title>
        <authorList>
            <person name="Hosoyama A."/>
            <person name="Uohara A."/>
            <person name="Ohji S."/>
            <person name="Ichikawa N."/>
        </authorList>
    </citation>
    <scope>NUCLEOTIDE SEQUENCE [LARGE SCALE GENOMIC DNA]</scope>
    <source>
        <strain evidence="6 7">NBRC 109434</strain>
    </source>
</reference>
<dbReference type="SMART" id="SM00419">
    <property type="entry name" value="HTH_CRP"/>
    <property type="match status" value="1"/>
</dbReference>
<dbReference type="PANTHER" id="PTHR33164">
    <property type="entry name" value="TRANSCRIPTIONAL REGULATOR, MARR FAMILY"/>
    <property type="match status" value="1"/>
</dbReference>
<dbReference type="PROSITE" id="PS50995">
    <property type="entry name" value="HTH_MARR_2"/>
    <property type="match status" value="1"/>
</dbReference>
<feature type="compositionally biased region" description="Basic and acidic residues" evidence="4">
    <location>
        <begin position="1"/>
        <end position="21"/>
    </location>
</feature>
<dbReference type="InterPro" id="IPR000835">
    <property type="entry name" value="HTH_MarR-typ"/>
</dbReference>
<dbReference type="GO" id="GO:0003677">
    <property type="term" value="F:DNA binding"/>
    <property type="evidence" value="ECO:0007669"/>
    <property type="project" value="UniProtKB-KW"/>
</dbReference>
<dbReference type="InterPro" id="IPR036388">
    <property type="entry name" value="WH-like_DNA-bd_sf"/>
</dbReference>
<dbReference type="EMBL" id="BKAL01000002">
    <property type="protein sequence ID" value="GEP68066.1"/>
    <property type="molecule type" value="Genomic_DNA"/>
</dbReference>
<dbReference type="SUPFAM" id="SSF46785">
    <property type="entry name" value="Winged helix' DNA-binding domain"/>
    <property type="match status" value="1"/>
</dbReference>
<keyword evidence="7" id="KW-1185">Reference proteome</keyword>
<dbReference type="GO" id="GO:0006950">
    <property type="term" value="P:response to stress"/>
    <property type="evidence" value="ECO:0007669"/>
    <property type="project" value="TreeGrafter"/>
</dbReference>
<keyword evidence="3" id="KW-0804">Transcription</keyword>
<dbReference type="SMART" id="SM00347">
    <property type="entry name" value="HTH_MARR"/>
    <property type="match status" value="1"/>
</dbReference>
<evidence type="ECO:0000256" key="3">
    <source>
        <dbReference type="ARBA" id="ARBA00023163"/>
    </source>
</evidence>
<keyword evidence="2" id="KW-0238">DNA-binding</keyword>
<evidence type="ECO:0000313" key="7">
    <source>
        <dbReference type="Proteomes" id="UP000321798"/>
    </source>
</evidence>
<dbReference type="InterPro" id="IPR023187">
    <property type="entry name" value="Tscrpt_reg_MarR-type_CS"/>
</dbReference>
<sequence length="296" mass="31808">MTPHETSTHDSPDDDTPREPEVPGEPGTPEPTGTHPLPSEEPLHGKVFRLARLLARHERRPGPAGGRGLHRGQGRVLALLELRHRMSQRELAFLLGVRPQSLGELLTKLERAGLVQRATDPSDRRTMTVELTPAGVEAAAEARTAHTRAESDPLEALTAQERAELARLLDLVIARIEEEDGHLAGPGHHPGHGPEHGGPFDDLGPFGPGGPRGGPRGPFGGRGRGRFGGPGREPEVDGGFDMGRAADRGPERGGAPWSDPATARSSDSPGGRPAWRRGRGRRGGWQPDWRDPRAAW</sequence>
<dbReference type="InterPro" id="IPR012318">
    <property type="entry name" value="HTH_CRP"/>
</dbReference>
<evidence type="ECO:0000256" key="4">
    <source>
        <dbReference type="SAM" id="MobiDB-lite"/>
    </source>
</evidence>
<dbReference type="InterPro" id="IPR039422">
    <property type="entry name" value="MarR/SlyA-like"/>
</dbReference>
<comment type="caution">
    <text evidence="6">The sequence shown here is derived from an EMBL/GenBank/DDBJ whole genome shotgun (WGS) entry which is preliminary data.</text>
</comment>
<name>A0A512PA83_9CELL</name>
<accession>A0A512PA83</accession>
<feature type="compositionally biased region" description="Low complexity" evidence="4">
    <location>
        <begin position="24"/>
        <end position="37"/>
    </location>
</feature>
<feature type="domain" description="HTH marR-type" evidence="5">
    <location>
        <begin position="40"/>
        <end position="174"/>
    </location>
</feature>
<evidence type="ECO:0000313" key="6">
    <source>
        <dbReference type="EMBL" id="GEP68066.1"/>
    </source>
</evidence>
<organism evidence="6 7">
    <name type="scientific">Cellulomonas soli</name>
    <dbReference type="NCBI Taxonomy" id="931535"/>
    <lineage>
        <taxon>Bacteria</taxon>
        <taxon>Bacillati</taxon>
        <taxon>Actinomycetota</taxon>
        <taxon>Actinomycetes</taxon>
        <taxon>Micrococcales</taxon>
        <taxon>Cellulomonadaceae</taxon>
        <taxon>Cellulomonas</taxon>
    </lineage>
</organism>
<evidence type="ECO:0000259" key="5">
    <source>
        <dbReference type="PROSITE" id="PS50995"/>
    </source>
</evidence>
<feature type="region of interest" description="Disordered" evidence="4">
    <location>
        <begin position="1"/>
        <end position="44"/>
    </location>
</feature>